<dbReference type="Pfam" id="PF01584">
    <property type="entry name" value="CheW"/>
    <property type="match status" value="1"/>
</dbReference>
<dbReference type="GO" id="GO:0007165">
    <property type="term" value="P:signal transduction"/>
    <property type="evidence" value="ECO:0007669"/>
    <property type="project" value="InterPro"/>
</dbReference>
<dbReference type="RefSeq" id="WP_021831286.1">
    <property type="nucleotide sequence ID" value="NZ_CAQK01000622.1"/>
</dbReference>
<evidence type="ECO:0000313" key="2">
    <source>
        <dbReference type="EMBL" id="CCQ52296.1"/>
    </source>
</evidence>
<dbReference type="AlphaFoldDB" id="T2IFK8"/>
<evidence type="ECO:0000313" key="3">
    <source>
        <dbReference type="Proteomes" id="UP000018348"/>
    </source>
</evidence>
<dbReference type="InterPro" id="IPR039315">
    <property type="entry name" value="CheW"/>
</dbReference>
<protein>
    <submittedName>
        <fullName evidence="2">Purine-binding chemotaxis protein</fullName>
    </submittedName>
</protein>
<reference evidence="2 3" key="1">
    <citation type="submission" date="2013-01" db="EMBL/GenBank/DDBJ databases">
        <authorList>
            <person name="Bench S."/>
        </authorList>
    </citation>
    <scope>NUCLEOTIDE SEQUENCE [LARGE SCALE GENOMIC DNA]</scope>
    <source>
        <strain evidence="2 3">WH 8502</strain>
    </source>
</reference>
<dbReference type="InterPro" id="IPR002545">
    <property type="entry name" value="CheW-lke_dom"/>
</dbReference>
<comment type="caution">
    <text evidence="2">The sequence shown here is derived from an EMBL/GenBank/DDBJ whole genome shotgun (WGS) entry which is preliminary data.</text>
</comment>
<reference evidence="2 3" key="2">
    <citation type="submission" date="2013-09" db="EMBL/GenBank/DDBJ databases">
        <title>Whole genome comparison of six Crocosphaera watsonii strains with differing phenotypes.</title>
        <authorList>
            <person name="Bench S.R."/>
            <person name="Heller P."/>
            <person name="Frank I."/>
            <person name="Arciniega M."/>
            <person name="Shilova I.N."/>
            <person name="Zehr J.P."/>
        </authorList>
    </citation>
    <scope>NUCLEOTIDE SEQUENCE [LARGE SCALE GENOMIC DNA]</scope>
    <source>
        <strain evidence="2 3">WH 8502</strain>
    </source>
</reference>
<gene>
    <name evidence="2" type="ORF">CWATWH8502_4748</name>
</gene>
<dbReference type="InterPro" id="IPR036061">
    <property type="entry name" value="CheW-like_dom_sf"/>
</dbReference>
<accession>T2IFK8</accession>
<dbReference type="SMART" id="SM00260">
    <property type="entry name" value="CheW"/>
    <property type="match status" value="1"/>
</dbReference>
<dbReference type="SUPFAM" id="SSF50341">
    <property type="entry name" value="CheW-like"/>
    <property type="match status" value="1"/>
</dbReference>
<dbReference type="PANTHER" id="PTHR22617">
    <property type="entry name" value="CHEMOTAXIS SENSOR HISTIDINE KINASE-RELATED"/>
    <property type="match status" value="1"/>
</dbReference>
<dbReference type="PANTHER" id="PTHR22617:SF23">
    <property type="entry name" value="CHEMOTAXIS PROTEIN CHEW"/>
    <property type="match status" value="1"/>
</dbReference>
<dbReference type="GO" id="GO:0005829">
    <property type="term" value="C:cytosol"/>
    <property type="evidence" value="ECO:0007669"/>
    <property type="project" value="TreeGrafter"/>
</dbReference>
<dbReference type="GO" id="GO:0006935">
    <property type="term" value="P:chemotaxis"/>
    <property type="evidence" value="ECO:0007669"/>
    <property type="project" value="InterPro"/>
</dbReference>
<sequence>MVQPQFSQTNLATTTLNNQNPEQLEQFLRFRLAPDTTLLLPVTQLTEVITIPLGQIVPIPEMPPWVMGVYNWRGEILWIVDLGALLGLTPWHQQPQVTPIYRSIVLHGGKASQRVPKAQLQHLGAVVTGVDDIEWCNPKEIQSSFGSAISSSLAPFLRGYWLPPGQEMWVVLEPEAILSAMPQTS</sequence>
<dbReference type="PROSITE" id="PS50851">
    <property type="entry name" value="CHEW"/>
    <property type="match status" value="1"/>
</dbReference>
<name>T2IFK8_CROWT</name>
<feature type="domain" description="CheW-like" evidence="1">
    <location>
        <begin position="24"/>
        <end position="183"/>
    </location>
</feature>
<dbReference type="Proteomes" id="UP000018348">
    <property type="component" value="Unassembled WGS sequence"/>
</dbReference>
<dbReference type="EMBL" id="CAQK01000622">
    <property type="protein sequence ID" value="CCQ52296.1"/>
    <property type="molecule type" value="Genomic_DNA"/>
</dbReference>
<evidence type="ECO:0000259" key="1">
    <source>
        <dbReference type="PROSITE" id="PS50851"/>
    </source>
</evidence>
<proteinExistence type="predicted"/>
<dbReference type="Gene3D" id="2.40.50.180">
    <property type="entry name" value="CheA-289, Domain 4"/>
    <property type="match status" value="1"/>
</dbReference>
<organism evidence="2 3">
    <name type="scientific">Crocosphaera watsonii WH 8502</name>
    <dbReference type="NCBI Taxonomy" id="423474"/>
    <lineage>
        <taxon>Bacteria</taxon>
        <taxon>Bacillati</taxon>
        <taxon>Cyanobacteriota</taxon>
        <taxon>Cyanophyceae</taxon>
        <taxon>Oscillatoriophycideae</taxon>
        <taxon>Chroococcales</taxon>
        <taxon>Aphanothecaceae</taxon>
        <taxon>Crocosphaera</taxon>
    </lineage>
</organism>